<accession>A0AAN7YK71</accession>
<sequence length="234" mass="25570">MLITLGGTGITRAFSPRRTTVQVAMEEASRDNGIYSDSDPGSITNASSVSGQLCSSSDEFSSNGAQVWFYDEGEFFDREELGEKLSAPKKKRKSERKSKNKKKARDILTTSTDRPKPSLPFENDAGDDAPPLDLSGTRNFKAPMVMQQNTETSSENIQVGALQPNQDAPAQASSRIAAPELPLDHPLAPNLAKPDDLNARIRENFKQDNAEEGETVRDDSKNFPAILLGKDLIQ</sequence>
<dbReference type="AlphaFoldDB" id="A0AAN7YK71"/>
<comment type="caution">
    <text evidence="2">The sequence shown here is derived from an EMBL/GenBank/DDBJ whole genome shotgun (WGS) entry which is preliminary data.</text>
</comment>
<evidence type="ECO:0000256" key="1">
    <source>
        <dbReference type="SAM" id="MobiDB-lite"/>
    </source>
</evidence>
<name>A0AAN7YK71_9EURO</name>
<dbReference type="Proteomes" id="UP001309876">
    <property type="component" value="Unassembled WGS sequence"/>
</dbReference>
<feature type="region of interest" description="Disordered" evidence="1">
    <location>
        <begin position="79"/>
        <end position="137"/>
    </location>
</feature>
<feature type="region of interest" description="Disordered" evidence="1">
    <location>
        <begin position="30"/>
        <end position="59"/>
    </location>
</feature>
<organism evidence="2 3">
    <name type="scientific">Lithohypha guttulata</name>
    <dbReference type="NCBI Taxonomy" id="1690604"/>
    <lineage>
        <taxon>Eukaryota</taxon>
        <taxon>Fungi</taxon>
        <taxon>Dikarya</taxon>
        <taxon>Ascomycota</taxon>
        <taxon>Pezizomycotina</taxon>
        <taxon>Eurotiomycetes</taxon>
        <taxon>Chaetothyriomycetidae</taxon>
        <taxon>Chaetothyriales</taxon>
        <taxon>Trichomeriaceae</taxon>
        <taxon>Lithohypha</taxon>
    </lineage>
</organism>
<keyword evidence="3" id="KW-1185">Reference proteome</keyword>
<proteinExistence type="predicted"/>
<feature type="compositionally biased region" description="Polar residues" evidence="1">
    <location>
        <begin position="39"/>
        <end position="59"/>
    </location>
</feature>
<feature type="compositionally biased region" description="Basic residues" evidence="1">
    <location>
        <begin position="87"/>
        <end position="104"/>
    </location>
</feature>
<protein>
    <submittedName>
        <fullName evidence="2">Uncharacterized protein</fullName>
    </submittedName>
</protein>
<evidence type="ECO:0000313" key="3">
    <source>
        <dbReference type="Proteomes" id="UP001309876"/>
    </source>
</evidence>
<evidence type="ECO:0000313" key="2">
    <source>
        <dbReference type="EMBL" id="KAK5091248.1"/>
    </source>
</evidence>
<dbReference type="EMBL" id="JAVRRJ010000001">
    <property type="protein sequence ID" value="KAK5091248.1"/>
    <property type="molecule type" value="Genomic_DNA"/>
</dbReference>
<gene>
    <name evidence="2" type="ORF">LTR05_001429</name>
</gene>
<reference evidence="2 3" key="1">
    <citation type="submission" date="2023-08" db="EMBL/GenBank/DDBJ databases">
        <title>Black Yeasts Isolated from many extreme environments.</title>
        <authorList>
            <person name="Coleine C."/>
            <person name="Stajich J.E."/>
            <person name="Selbmann L."/>
        </authorList>
    </citation>
    <scope>NUCLEOTIDE SEQUENCE [LARGE SCALE GENOMIC DNA]</scope>
    <source>
        <strain evidence="2 3">CCFEE 5910</strain>
    </source>
</reference>